<name>B4GXY5_DROPE</name>
<dbReference type="EMBL" id="CH479196">
    <property type="protein sequence ID" value="EDW27612.1"/>
    <property type="molecule type" value="Genomic_DNA"/>
</dbReference>
<reference evidence="2 3" key="1">
    <citation type="journal article" date="2007" name="Nature">
        <title>Evolution of genes and genomes on the Drosophila phylogeny.</title>
        <authorList>
            <consortium name="Drosophila 12 Genomes Consortium"/>
            <person name="Clark A.G."/>
            <person name="Eisen M.B."/>
            <person name="Smith D.R."/>
            <person name="Bergman C.M."/>
            <person name="Oliver B."/>
            <person name="Markow T.A."/>
            <person name="Kaufman T.C."/>
            <person name="Kellis M."/>
            <person name="Gelbart W."/>
            <person name="Iyer V.N."/>
            <person name="Pollard D.A."/>
            <person name="Sackton T.B."/>
            <person name="Larracuente A.M."/>
            <person name="Singh N.D."/>
            <person name="Abad J.P."/>
            <person name="Abt D.N."/>
            <person name="Adryan B."/>
            <person name="Aguade M."/>
            <person name="Akashi H."/>
            <person name="Anderson W.W."/>
            <person name="Aquadro C.F."/>
            <person name="Ardell D.H."/>
            <person name="Arguello R."/>
            <person name="Artieri C.G."/>
            <person name="Barbash D.A."/>
            <person name="Barker D."/>
            <person name="Barsanti P."/>
            <person name="Batterham P."/>
            <person name="Batzoglou S."/>
            <person name="Begun D."/>
            <person name="Bhutkar A."/>
            <person name="Blanco E."/>
            <person name="Bosak S.A."/>
            <person name="Bradley R.K."/>
            <person name="Brand A.D."/>
            <person name="Brent M.R."/>
            <person name="Brooks A.N."/>
            <person name="Brown R.H."/>
            <person name="Butlin R.K."/>
            <person name="Caggese C."/>
            <person name="Calvi B.R."/>
            <person name="Bernardo de Carvalho A."/>
            <person name="Caspi A."/>
            <person name="Castrezana S."/>
            <person name="Celniker S.E."/>
            <person name="Chang J.L."/>
            <person name="Chapple C."/>
            <person name="Chatterji S."/>
            <person name="Chinwalla A."/>
            <person name="Civetta A."/>
            <person name="Clifton S.W."/>
            <person name="Comeron J.M."/>
            <person name="Costello J.C."/>
            <person name="Coyne J.A."/>
            <person name="Daub J."/>
            <person name="David R.G."/>
            <person name="Delcher A.L."/>
            <person name="Delehaunty K."/>
            <person name="Do C.B."/>
            <person name="Ebling H."/>
            <person name="Edwards K."/>
            <person name="Eickbush T."/>
            <person name="Evans J.D."/>
            <person name="Filipski A."/>
            <person name="Findeiss S."/>
            <person name="Freyhult E."/>
            <person name="Fulton L."/>
            <person name="Fulton R."/>
            <person name="Garcia A.C."/>
            <person name="Gardiner A."/>
            <person name="Garfield D.A."/>
            <person name="Garvin B.E."/>
            <person name="Gibson G."/>
            <person name="Gilbert D."/>
            <person name="Gnerre S."/>
            <person name="Godfrey J."/>
            <person name="Good R."/>
            <person name="Gotea V."/>
            <person name="Gravely B."/>
            <person name="Greenberg A.J."/>
            <person name="Griffiths-Jones S."/>
            <person name="Gross S."/>
            <person name="Guigo R."/>
            <person name="Gustafson E.A."/>
            <person name="Haerty W."/>
            <person name="Hahn M.W."/>
            <person name="Halligan D.L."/>
            <person name="Halpern A.L."/>
            <person name="Halter G.M."/>
            <person name="Han M.V."/>
            <person name="Heger A."/>
            <person name="Hillier L."/>
            <person name="Hinrichs A.S."/>
            <person name="Holmes I."/>
            <person name="Hoskins R.A."/>
            <person name="Hubisz M.J."/>
            <person name="Hultmark D."/>
            <person name="Huntley M.A."/>
            <person name="Jaffe D.B."/>
            <person name="Jagadeeshan S."/>
            <person name="Jeck W.R."/>
            <person name="Johnson J."/>
            <person name="Jones C.D."/>
            <person name="Jordan W.C."/>
            <person name="Karpen G.H."/>
            <person name="Kataoka E."/>
            <person name="Keightley P.D."/>
            <person name="Kheradpour P."/>
            <person name="Kirkness E.F."/>
            <person name="Koerich L.B."/>
            <person name="Kristiansen K."/>
            <person name="Kudrna D."/>
            <person name="Kulathinal R.J."/>
            <person name="Kumar S."/>
            <person name="Kwok R."/>
            <person name="Lander E."/>
            <person name="Langley C.H."/>
            <person name="Lapoint R."/>
            <person name="Lazzaro B.P."/>
            <person name="Lee S.J."/>
            <person name="Levesque L."/>
            <person name="Li R."/>
            <person name="Lin C.F."/>
            <person name="Lin M.F."/>
            <person name="Lindblad-Toh K."/>
            <person name="Llopart A."/>
            <person name="Long M."/>
            <person name="Low L."/>
            <person name="Lozovsky E."/>
            <person name="Lu J."/>
            <person name="Luo M."/>
            <person name="Machado C.A."/>
            <person name="Makalowski W."/>
            <person name="Marzo M."/>
            <person name="Matsuda M."/>
            <person name="Matzkin L."/>
            <person name="McAllister B."/>
            <person name="McBride C.S."/>
            <person name="McKernan B."/>
            <person name="McKernan K."/>
            <person name="Mendez-Lago M."/>
            <person name="Minx P."/>
            <person name="Mollenhauer M.U."/>
            <person name="Montooth K."/>
            <person name="Mount S.M."/>
            <person name="Mu X."/>
            <person name="Myers E."/>
            <person name="Negre B."/>
            <person name="Newfeld S."/>
            <person name="Nielsen R."/>
            <person name="Noor M.A."/>
            <person name="O'Grady P."/>
            <person name="Pachter L."/>
            <person name="Papaceit M."/>
            <person name="Parisi M.J."/>
            <person name="Parisi M."/>
            <person name="Parts L."/>
            <person name="Pedersen J.S."/>
            <person name="Pesole G."/>
            <person name="Phillippy A.M."/>
            <person name="Ponting C.P."/>
            <person name="Pop M."/>
            <person name="Porcelli D."/>
            <person name="Powell J.R."/>
            <person name="Prohaska S."/>
            <person name="Pruitt K."/>
            <person name="Puig M."/>
            <person name="Quesneville H."/>
            <person name="Ram K.R."/>
            <person name="Rand D."/>
            <person name="Rasmussen M.D."/>
            <person name="Reed L.K."/>
            <person name="Reenan R."/>
            <person name="Reily A."/>
            <person name="Remington K.A."/>
            <person name="Rieger T.T."/>
            <person name="Ritchie M.G."/>
            <person name="Robin C."/>
            <person name="Rogers Y.H."/>
            <person name="Rohde C."/>
            <person name="Rozas J."/>
            <person name="Rubenfield M.J."/>
            <person name="Ruiz A."/>
            <person name="Russo S."/>
            <person name="Salzberg S.L."/>
            <person name="Sanchez-Gracia A."/>
            <person name="Saranga D.J."/>
            <person name="Sato H."/>
            <person name="Schaeffer S.W."/>
            <person name="Schatz M.C."/>
            <person name="Schlenke T."/>
            <person name="Schwartz R."/>
            <person name="Segarra C."/>
            <person name="Singh R.S."/>
            <person name="Sirot L."/>
            <person name="Sirota M."/>
            <person name="Sisneros N.B."/>
            <person name="Smith C.D."/>
            <person name="Smith T.F."/>
            <person name="Spieth J."/>
            <person name="Stage D.E."/>
            <person name="Stark A."/>
            <person name="Stephan W."/>
            <person name="Strausberg R.L."/>
            <person name="Strempel S."/>
            <person name="Sturgill D."/>
            <person name="Sutton G."/>
            <person name="Sutton G.G."/>
            <person name="Tao W."/>
            <person name="Teichmann S."/>
            <person name="Tobari Y.N."/>
            <person name="Tomimura Y."/>
            <person name="Tsolas J.M."/>
            <person name="Valente V.L."/>
            <person name="Venter E."/>
            <person name="Venter J.C."/>
            <person name="Vicario S."/>
            <person name="Vieira F.G."/>
            <person name="Vilella A.J."/>
            <person name="Villasante A."/>
            <person name="Walenz B."/>
            <person name="Wang J."/>
            <person name="Wasserman M."/>
            <person name="Watts T."/>
            <person name="Wilson D."/>
            <person name="Wilson R.K."/>
            <person name="Wing R.A."/>
            <person name="Wolfner M.F."/>
            <person name="Wong A."/>
            <person name="Wong G.K."/>
            <person name="Wu C.I."/>
            <person name="Wu G."/>
            <person name="Yamamoto D."/>
            <person name="Yang H.P."/>
            <person name="Yang S.P."/>
            <person name="Yorke J.A."/>
            <person name="Yoshida K."/>
            <person name="Zdobnov E."/>
            <person name="Zhang P."/>
            <person name="Zhang Y."/>
            <person name="Zimin A.V."/>
            <person name="Baldwin J."/>
            <person name="Abdouelleil A."/>
            <person name="Abdulkadir J."/>
            <person name="Abebe A."/>
            <person name="Abera B."/>
            <person name="Abreu J."/>
            <person name="Acer S.C."/>
            <person name="Aftuck L."/>
            <person name="Alexander A."/>
            <person name="An P."/>
            <person name="Anderson E."/>
            <person name="Anderson S."/>
            <person name="Arachi H."/>
            <person name="Azer M."/>
            <person name="Bachantsang P."/>
            <person name="Barry A."/>
            <person name="Bayul T."/>
            <person name="Berlin A."/>
            <person name="Bessette D."/>
            <person name="Bloom T."/>
            <person name="Blye J."/>
            <person name="Boguslavskiy L."/>
            <person name="Bonnet C."/>
            <person name="Boukhgalter B."/>
            <person name="Bourzgui I."/>
            <person name="Brown A."/>
            <person name="Cahill P."/>
            <person name="Channer S."/>
            <person name="Cheshatsang Y."/>
            <person name="Chuda L."/>
            <person name="Citroen M."/>
            <person name="Collymore A."/>
            <person name="Cooke P."/>
            <person name="Costello M."/>
            <person name="D'Aco K."/>
            <person name="Daza R."/>
            <person name="De Haan G."/>
            <person name="DeGray S."/>
            <person name="DeMaso C."/>
            <person name="Dhargay N."/>
            <person name="Dooley K."/>
            <person name="Dooley E."/>
            <person name="Doricent M."/>
            <person name="Dorje P."/>
            <person name="Dorjee K."/>
            <person name="Dupes A."/>
            <person name="Elong R."/>
            <person name="Falk J."/>
            <person name="Farina A."/>
            <person name="Faro S."/>
            <person name="Ferguson D."/>
            <person name="Fisher S."/>
            <person name="Foley C.D."/>
            <person name="Franke A."/>
            <person name="Friedrich D."/>
            <person name="Gadbois L."/>
            <person name="Gearin G."/>
            <person name="Gearin C.R."/>
            <person name="Giannoukos G."/>
            <person name="Goode T."/>
            <person name="Graham J."/>
            <person name="Grandbois E."/>
            <person name="Grewal S."/>
            <person name="Gyaltsen K."/>
            <person name="Hafez N."/>
            <person name="Hagos B."/>
            <person name="Hall J."/>
            <person name="Henson C."/>
            <person name="Hollinger A."/>
            <person name="Honan T."/>
            <person name="Huard M.D."/>
            <person name="Hughes L."/>
            <person name="Hurhula B."/>
            <person name="Husby M.E."/>
            <person name="Kamat A."/>
            <person name="Kanga B."/>
            <person name="Kashin S."/>
            <person name="Khazanovich D."/>
            <person name="Kisner P."/>
            <person name="Lance K."/>
            <person name="Lara M."/>
            <person name="Lee W."/>
            <person name="Lennon N."/>
            <person name="Letendre F."/>
            <person name="LeVine R."/>
            <person name="Lipovsky A."/>
            <person name="Liu X."/>
            <person name="Liu J."/>
            <person name="Liu S."/>
            <person name="Lokyitsang T."/>
            <person name="Lokyitsang Y."/>
            <person name="Lubonja R."/>
            <person name="Lui A."/>
            <person name="MacDonald P."/>
            <person name="Magnisalis V."/>
            <person name="Maru K."/>
            <person name="Matthews C."/>
            <person name="McCusker W."/>
            <person name="McDonough S."/>
            <person name="Mehta T."/>
            <person name="Meldrim J."/>
            <person name="Meneus L."/>
            <person name="Mihai O."/>
            <person name="Mihalev A."/>
            <person name="Mihova T."/>
            <person name="Mittelman R."/>
            <person name="Mlenga V."/>
            <person name="Montmayeur A."/>
            <person name="Mulrain L."/>
            <person name="Navidi A."/>
            <person name="Naylor J."/>
            <person name="Negash T."/>
            <person name="Nguyen T."/>
            <person name="Nguyen N."/>
            <person name="Nicol R."/>
            <person name="Norbu C."/>
            <person name="Norbu N."/>
            <person name="Novod N."/>
            <person name="O'Neill B."/>
            <person name="Osman S."/>
            <person name="Markiewicz E."/>
            <person name="Oyono O.L."/>
            <person name="Patti C."/>
            <person name="Phunkhang P."/>
            <person name="Pierre F."/>
            <person name="Priest M."/>
            <person name="Raghuraman S."/>
            <person name="Rege F."/>
            <person name="Reyes R."/>
            <person name="Rise C."/>
            <person name="Rogov P."/>
            <person name="Ross K."/>
            <person name="Ryan E."/>
            <person name="Settipalli S."/>
            <person name="Shea T."/>
            <person name="Sherpa N."/>
            <person name="Shi L."/>
            <person name="Shih D."/>
            <person name="Sparrow T."/>
            <person name="Spaulding J."/>
            <person name="Stalker J."/>
            <person name="Stange-Thomann N."/>
            <person name="Stavropoulos S."/>
            <person name="Stone C."/>
            <person name="Strader C."/>
            <person name="Tesfaye S."/>
            <person name="Thomson T."/>
            <person name="Thoulutsang Y."/>
            <person name="Thoulutsang D."/>
            <person name="Topham K."/>
            <person name="Topping I."/>
            <person name="Tsamla T."/>
            <person name="Vassiliev H."/>
            <person name="Vo A."/>
            <person name="Wangchuk T."/>
            <person name="Wangdi T."/>
            <person name="Weiand M."/>
            <person name="Wilkinson J."/>
            <person name="Wilson A."/>
            <person name="Yadav S."/>
            <person name="Young G."/>
            <person name="Yu Q."/>
            <person name="Zembek L."/>
            <person name="Zhong D."/>
            <person name="Zimmer A."/>
            <person name="Zwirko Z."/>
            <person name="Jaffe D.B."/>
            <person name="Alvarez P."/>
            <person name="Brockman W."/>
            <person name="Butler J."/>
            <person name="Chin C."/>
            <person name="Gnerre S."/>
            <person name="Grabherr M."/>
            <person name="Kleber M."/>
            <person name="Mauceli E."/>
            <person name="MacCallum I."/>
        </authorList>
    </citation>
    <scope>NUCLEOTIDE SEQUENCE [LARGE SCALE GENOMIC DNA]</scope>
    <source>
        <strain evidence="3">MSH-3 / Tucson 14011-0111.49</strain>
    </source>
</reference>
<evidence type="ECO:0000313" key="2">
    <source>
        <dbReference type="EMBL" id="EDW27612.1"/>
    </source>
</evidence>
<organism evidence="3">
    <name type="scientific">Drosophila persimilis</name>
    <name type="common">Fruit fly</name>
    <dbReference type="NCBI Taxonomy" id="7234"/>
    <lineage>
        <taxon>Eukaryota</taxon>
        <taxon>Metazoa</taxon>
        <taxon>Ecdysozoa</taxon>
        <taxon>Arthropoda</taxon>
        <taxon>Hexapoda</taxon>
        <taxon>Insecta</taxon>
        <taxon>Pterygota</taxon>
        <taxon>Neoptera</taxon>
        <taxon>Endopterygota</taxon>
        <taxon>Diptera</taxon>
        <taxon>Brachycera</taxon>
        <taxon>Muscomorpha</taxon>
        <taxon>Ephydroidea</taxon>
        <taxon>Drosophilidae</taxon>
        <taxon>Drosophila</taxon>
        <taxon>Sophophora</taxon>
    </lineage>
</organism>
<gene>
    <name evidence="2" type="primary">Dper\GL20371</name>
    <name evidence="2" type="ORF">Dper_GL20371</name>
</gene>
<dbReference type="HOGENOM" id="CLU_2529835_0_0_1"/>
<dbReference type="Proteomes" id="UP000008744">
    <property type="component" value="Unassembled WGS sequence"/>
</dbReference>
<evidence type="ECO:0000313" key="3">
    <source>
        <dbReference type="Proteomes" id="UP000008744"/>
    </source>
</evidence>
<dbReference type="AlphaFoldDB" id="B4GXY5"/>
<keyword evidence="1" id="KW-0472">Membrane</keyword>
<accession>B4GXY5</accession>
<proteinExistence type="predicted"/>
<evidence type="ECO:0000256" key="1">
    <source>
        <dbReference type="SAM" id="Phobius"/>
    </source>
</evidence>
<keyword evidence="1" id="KW-0812">Transmembrane</keyword>
<sequence length="84" mass="9509">MAKDMPYVRQQQLESMGTTTNLLAISTVEGLPIKTDRQRDNRFLGLILNHHITGMTLTMAVMMMMTLAAMMTRLRSLVKAPRQS</sequence>
<feature type="transmembrane region" description="Helical" evidence="1">
    <location>
        <begin position="52"/>
        <end position="72"/>
    </location>
</feature>
<keyword evidence="1" id="KW-1133">Transmembrane helix</keyword>
<protein>
    <submittedName>
        <fullName evidence="2">GL20371</fullName>
    </submittedName>
</protein>
<keyword evidence="3" id="KW-1185">Reference proteome</keyword>